<dbReference type="EMBL" id="VXIS01000001">
    <property type="protein sequence ID" value="KAA8915071.1"/>
    <property type="molecule type" value="Genomic_DNA"/>
</dbReference>
<dbReference type="Proteomes" id="UP000326924">
    <property type="component" value="Unassembled WGS sequence"/>
</dbReference>
<dbReference type="GO" id="GO:0005634">
    <property type="term" value="C:nucleus"/>
    <property type="evidence" value="ECO:0007669"/>
    <property type="project" value="TreeGrafter"/>
</dbReference>
<accession>A0A5J5FBW0</accession>
<feature type="compositionally biased region" description="Basic and acidic residues" evidence="1">
    <location>
        <begin position="547"/>
        <end position="566"/>
    </location>
</feature>
<keyword evidence="3" id="KW-1185">Reference proteome</keyword>
<sequence length="587" mass="65617">MEVFLNKVSQQAVTFAIRSGIIVTSQFAIRQCGRYISSIKGKDRKEIQRLQARLETKIRIISPAIDLVEIISARGNTSLESALTLTKDIRHGIEKLGKRMEALSDQMAKRKYTNPEEVKSVIDDIKALLLKIEEAVPFISLAVTTSGVNISASIPQNVSPSRLLQASGMLSAGDTAYCYDPFKPAQIGQTFWLTLYMLFAGHSHRQEHVSAKDLTWQEVMHKCRVNLQRVPLFYDEEDSEDAGDKHLRAQSKIQEYCYELTLVEDLDDGRVHDMANGRPEPYEDVAMAGLRTRIPVHQISKMFYTTSGKLLGIEESNSPILLIKRDKNAPAPRKILEKVRGYAYSDSGDEEPAQPVPAPEQEPESPTDNYDLPKHLDPEWLAFEIYTDIPDDASSATLSPVDSPVSSRPSSPTPQQFSPTPAALTTALQSLQLTGTSPRQAAVRSGLSILECLLRLTILQNFQQAQHTTVHDELLNLFLSDALWGGSKEERRVEREQTTNKIGFDPFEATPGIQRALRGEAVTSDRRSIGRGNRMGTPQTPLPLEAGRNRDRWTKWETPAREEWTPEKQLGQDGWRGNGGYASPLEK</sequence>
<dbReference type="GO" id="GO:0030695">
    <property type="term" value="F:GTPase regulator activity"/>
    <property type="evidence" value="ECO:0007669"/>
    <property type="project" value="TreeGrafter"/>
</dbReference>
<dbReference type="Pfam" id="PF05508">
    <property type="entry name" value="Ran-binding"/>
    <property type="match status" value="1"/>
</dbReference>
<name>A0A5J5FBW0_9PEZI</name>
<evidence type="ECO:0000313" key="2">
    <source>
        <dbReference type="EMBL" id="KAA8915071.1"/>
    </source>
</evidence>
<comment type="caution">
    <text evidence="2">The sequence shown here is derived from an EMBL/GenBank/DDBJ whole genome shotgun (WGS) entry which is preliminary data.</text>
</comment>
<protein>
    <submittedName>
        <fullName evidence="2">RanGTP-binding protein-domain-containing protein</fullName>
    </submittedName>
</protein>
<dbReference type="OrthoDB" id="512915at2759"/>
<gene>
    <name evidence="2" type="ORF">FN846DRAFT_770650</name>
</gene>
<feature type="region of interest" description="Disordered" evidence="1">
    <location>
        <begin position="343"/>
        <end position="373"/>
    </location>
</feature>
<organism evidence="2 3">
    <name type="scientific">Sphaerosporella brunnea</name>
    <dbReference type="NCBI Taxonomy" id="1250544"/>
    <lineage>
        <taxon>Eukaryota</taxon>
        <taxon>Fungi</taxon>
        <taxon>Dikarya</taxon>
        <taxon>Ascomycota</taxon>
        <taxon>Pezizomycotina</taxon>
        <taxon>Pezizomycetes</taxon>
        <taxon>Pezizales</taxon>
        <taxon>Pyronemataceae</taxon>
        <taxon>Sphaerosporella</taxon>
    </lineage>
</organism>
<evidence type="ECO:0000256" key="1">
    <source>
        <dbReference type="SAM" id="MobiDB-lite"/>
    </source>
</evidence>
<evidence type="ECO:0000313" key="3">
    <source>
        <dbReference type="Proteomes" id="UP000326924"/>
    </source>
</evidence>
<dbReference type="FunCoup" id="A0A5J5FBW0">
    <property type="interactions" value="11"/>
</dbReference>
<feature type="compositionally biased region" description="Low complexity" evidence="1">
    <location>
        <begin position="399"/>
        <end position="421"/>
    </location>
</feature>
<feature type="region of interest" description="Disordered" evidence="1">
    <location>
        <begin position="394"/>
        <end position="421"/>
    </location>
</feature>
<dbReference type="PANTHER" id="PTHR31010:SF2">
    <property type="entry name" value="RAN-SPECIFIC GTPASE-ACTIVATING PROTEIN 30"/>
    <property type="match status" value="1"/>
</dbReference>
<dbReference type="InterPro" id="IPR008812">
    <property type="entry name" value="Ran_GTP-bd-rel"/>
</dbReference>
<reference evidence="2 3" key="1">
    <citation type="submission" date="2019-09" db="EMBL/GenBank/DDBJ databases">
        <title>Draft genome of the ectomycorrhizal ascomycete Sphaerosporella brunnea.</title>
        <authorList>
            <consortium name="DOE Joint Genome Institute"/>
            <person name="Benucci G.M."/>
            <person name="Marozzi G."/>
            <person name="Antonielli L."/>
            <person name="Sanchez S."/>
            <person name="Marco P."/>
            <person name="Wang X."/>
            <person name="Falini L.B."/>
            <person name="Barry K."/>
            <person name="Haridas S."/>
            <person name="Lipzen A."/>
            <person name="Labutti K."/>
            <person name="Grigoriev I.V."/>
            <person name="Murat C."/>
            <person name="Martin F."/>
            <person name="Albertini E."/>
            <person name="Donnini D."/>
            <person name="Bonito G."/>
        </authorList>
    </citation>
    <scope>NUCLEOTIDE SEQUENCE [LARGE SCALE GENOMIC DNA]</scope>
    <source>
        <strain evidence="2 3">Sb_GMNB300</strain>
    </source>
</reference>
<dbReference type="AlphaFoldDB" id="A0A5J5FBW0"/>
<dbReference type="PANTHER" id="PTHR31010">
    <property type="entry name" value="RAN-SPECIFIC GTPASE-ACTIVATING PROTEIN 30-RELATED"/>
    <property type="match status" value="1"/>
</dbReference>
<dbReference type="InParanoid" id="A0A5J5FBW0"/>
<dbReference type="GO" id="GO:0005737">
    <property type="term" value="C:cytoplasm"/>
    <property type="evidence" value="ECO:0007669"/>
    <property type="project" value="TreeGrafter"/>
</dbReference>
<feature type="region of interest" description="Disordered" evidence="1">
    <location>
        <begin position="518"/>
        <end position="587"/>
    </location>
</feature>
<proteinExistence type="predicted"/>